<feature type="domain" description="Small ribosomal subunit protein eS31" evidence="7">
    <location>
        <begin position="12"/>
        <end position="57"/>
    </location>
</feature>
<sequence>MALPGEKKSKPRSQIYEYDYKTGTIRFKNRQCPRCGSVMAFHRVGRPRWHCGKCNYTLFVEEKTA</sequence>
<comment type="cofactor">
    <cofactor evidence="6">
        <name>Zn(2+)</name>
        <dbReference type="ChEBI" id="CHEBI:29105"/>
    </cofactor>
    <text evidence="6">Binds 1 zinc ion per subunit.</text>
</comment>
<dbReference type="InterPro" id="IPR022845">
    <property type="entry name" value="Ribosomal_eS31_arc"/>
</dbReference>
<dbReference type="SMART" id="SM01402">
    <property type="entry name" value="Ribosomal_S27"/>
    <property type="match status" value="1"/>
</dbReference>
<organism evidence="8">
    <name type="scientific">Ignisphaera aggregans</name>
    <dbReference type="NCBI Taxonomy" id="334771"/>
    <lineage>
        <taxon>Archaea</taxon>
        <taxon>Thermoproteota</taxon>
        <taxon>Thermoprotei</taxon>
        <taxon>Desulfurococcales</taxon>
        <taxon>Desulfurococcaceae</taxon>
        <taxon>Ignisphaera</taxon>
    </lineage>
</organism>
<dbReference type="GO" id="GO:0006412">
    <property type="term" value="P:translation"/>
    <property type="evidence" value="ECO:0007669"/>
    <property type="project" value="UniProtKB-UniRule"/>
</dbReference>
<evidence type="ECO:0000313" key="8">
    <source>
        <dbReference type="EMBL" id="HEW53314.1"/>
    </source>
</evidence>
<keyword evidence="4 6" id="KW-0689">Ribosomal protein</keyword>
<dbReference type="GO" id="GO:0008270">
    <property type="term" value="F:zinc ion binding"/>
    <property type="evidence" value="ECO:0007669"/>
    <property type="project" value="UniProtKB-UniRule"/>
</dbReference>
<dbReference type="Pfam" id="PF01599">
    <property type="entry name" value="Ribosomal_S27"/>
    <property type="match status" value="1"/>
</dbReference>
<evidence type="ECO:0000256" key="4">
    <source>
        <dbReference type="ARBA" id="ARBA00022980"/>
    </source>
</evidence>
<dbReference type="InterPro" id="IPR002906">
    <property type="entry name" value="Ribosomal_eS31"/>
</dbReference>
<feature type="binding site" evidence="6">
    <location>
        <position position="51"/>
    </location>
    <ligand>
        <name>Zn(2+)</name>
        <dbReference type="ChEBI" id="CHEBI:29105"/>
    </ligand>
</feature>
<dbReference type="InterPro" id="IPR011332">
    <property type="entry name" value="Ribosomal_zn-bd"/>
</dbReference>
<dbReference type="GO" id="GO:1990904">
    <property type="term" value="C:ribonucleoprotein complex"/>
    <property type="evidence" value="ECO:0007669"/>
    <property type="project" value="UniProtKB-KW"/>
</dbReference>
<keyword evidence="1 6" id="KW-0479">Metal-binding</keyword>
<evidence type="ECO:0000256" key="1">
    <source>
        <dbReference type="ARBA" id="ARBA00022723"/>
    </source>
</evidence>
<feature type="binding site" evidence="6">
    <location>
        <position position="35"/>
    </location>
    <ligand>
        <name>Zn(2+)</name>
        <dbReference type="ChEBI" id="CHEBI:29105"/>
    </ligand>
</feature>
<evidence type="ECO:0000256" key="3">
    <source>
        <dbReference type="ARBA" id="ARBA00022833"/>
    </source>
</evidence>
<evidence type="ECO:0000256" key="6">
    <source>
        <dbReference type="HAMAP-Rule" id="MF_00777"/>
    </source>
</evidence>
<gene>
    <name evidence="6" type="primary">rps27ae</name>
    <name evidence="8" type="ORF">ENO77_04025</name>
</gene>
<keyword evidence="2 6" id="KW-0863">Zinc-finger</keyword>
<accession>A0A7C2VBJ0</accession>
<evidence type="ECO:0000256" key="5">
    <source>
        <dbReference type="ARBA" id="ARBA00023274"/>
    </source>
</evidence>
<keyword evidence="3 6" id="KW-0862">Zinc</keyword>
<comment type="caution">
    <text evidence="6">Lacks conserved residue(s) required for the propagation of feature annotation.</text>
</comment>
<dbReference type="GO" id="GO:0005840">
    <property type="term" value="C:ribosome"/>
    <property type="evidence" value="ECO:0007669"/>
    <property type="project" value="UniProtKB-KW"/>
</dbReference>
<evidence type="ECO:0000256" key="2">
    <source>
        <dbReference type="ARBA" id="ARBA00022771"/>
    </source>
</evidence>
<comment type="subunit">
    <text evidence="6">Part of the 30S ribosomal subunit.</text>
</comment>
<comment type="caution">
    <text evidence="8">The sequence shown here is derived from an EMBL/GenBank/DDBJ whole genome shotgun (WGS) entry which is preliminary data.</text>
</comment>
<feature type="binding site" evidence="6">
    <location>
        <position position="54"/>
    </location>
    <ligand>
        <name>Zn(2+)</name>
        <dbReference type="ChEBI" id="CHEBI:29105"/>
    </ligand>
</feature>
<evidence type="ECO:0000259" key="7">
    <source>
        <dbReference type="SMART" id="SM01402"/>
    </source>
</evidence>
<dbReference type="NCBIfam" id="NF001669">
    <property type="entry name" value="PRK00432.1"/>
    <property type="match status" value="1"/>
</dbReference>
<dbReference type="GO" id="GO:0003735">
    <property type="term" value="F:structural constituent of ribosome"/>
    <property type="evidence" value="ECO:0007669"/>
    <property type="project" value="InterPro"/>
</dbReference>
<dbReference type="SUPFAM" id="SSF57829">
    <property type="entry name" value="Zn-binding ribosomal proteins"/>
    <property type="match status" value="1"/>
</dbReference>
<dbReference type="HAMAP" id="MF_00777">
    <property type="entry name" value="Ribosomal_eS31"/>
    <property type="match status" value="1"/>
</dbReference>
<reference evidence="8" key="1">
    <citation type="journal article" date="2020" name="mSystems">
        <title>Genome- and Community-Level Interaction Insights into Carbon Utilization and Element Cycling Functions of Hydrothermarchaeota in Hydrothermal Sediment.</title>
        <authorList>
            <person name="Zhou Z."/>
            <person name="Liu Y."/>
            <person name="Xu W."/>
            <person name="Pan J."/>
            <person name="Luo Z.H."/>
            <person name="Li M."/>
        </authorList>
    </citation>
    <scope>NUCLEOTIDE SEQUENCE [LARGE SCALE GENOMIC DNA]</scope>
    <source>
        <strain evidence="8">SpSt-16</strain>
    </source>
</reference>
<dbReference type="EMBL" id="DSGT01000010">
    <property type="protein sequence ID" value="HEW53314.1"/>
    <property type="molecule type" value="Genomic_DNA"/>
</dbReference>
<dbReference type="AlphaFoldDB" id="A0A7C2VBJ0"/>
<protein>
    <recommendedName>
        <fullName evidence="6">Small ribosomal subunit protein eS31</fullName>
    </recommendedName>
</protein>
<comment type="similarity">
    <text evidence="6">Belongs to the eukaryotic ribosomal protein eS31 family.</text>
</comment>
<proteinExistence type="inferred from homology"/>
<name>A0A7C2VBJ0_9CREN</name>
<feature type="binding site" evidence="6">
    <location>
        <position position="32"/>
    </location>
    <ligand>
        <name>Zn(2+)</name>
        <dbReference type="ChEBI" id="CHEBI:29105"/>
    </ligand>
</feature>
<dbReference type="Gene3D" id="6.20.50.180">
    <property type="match status" value="1"/>
</dbReference>
<keyword evidence="5 6" id="KW-0687">Ribonucleoprotein</keyword>